<dbReference type="PANTHER" id="PTHR44858:SF1">
    <property type="entry name" value="UDP-N-ACETYLGLUCOSAMINE--PEPTIDE N-ACETYLGLUCOSAMINYLTRANSFERASE SPINDLY-RELATED"/>
    <property type="match status" value="1"/>
</dbReference>
<keyword evidence="4" id="KW-0732">Signal</keyword>
<dbReference type="Gene3D" id="2.40.70.10">
    <property type="entry name" value="Acid Proteases"/>
    <property type="match status" value="1"/>
</dbReference>
<feature type="repeat" description="TPR" evidence="3">
    <location>
        <begin position="200"/>
        <end position="233"/>
    </location>
</feature>
<dbReference type="Pfam" id="PF13975">
    <property type="entry name" value="gag-asp_proteas"/>
    <property type="match status" value="1"/>
</dbReference>
<dbReference type="InterPro" id="IPR034122">
    <property type="entry name" value="Retropepsin-like_bacterial"/>
</dbReference>
<dbReference type="Proteomes" id="UP000278164">
    <property type="component" value="Unassembled WGS sequence"/>
</dbReference>
<feature type="repeat" description="TPR" evidence="3">
    <location>
        <begin position="98"/>
        <end position="131"/>
    </location>
</feature>
<sequence>MRKYLIVAMLFCCSIAFAQNVKRPDTYNYNRGVEAIQNNNAEEALEYLNKELNDNPQNGYALAWIATVRKYQEEYGRALTAVDLALKYIPKKDKQYMAFAYTVRSEVYVGLGEKDKALADLSSAIKETPDDADVYEKRANLYYYMDKYDLADKDYHKIISIDPGSVMGYMGIGRNANAEKRYDDAIEQFNYVTRLASDYSSGYSFRAESYTRLKQYDKAIDDIIKALDIDGDNKAFHLMQQVADSAMVPLVAKLKVQSVKNPNNEYWLYCLGVVHEHTDAYKKAIEYYTSCYEKEASDVISYRISQCYSNMGDFTSALKHIDNAIALDSTDYDYVMEKANLLYESGNAKDAIIELGKYISHQPDYFGGYYRRGWFKDNSEDTDGAIEDYTMAIVLQPDYAYAYLGRGDMYALKGNKKSSEADYKKVVELDTIPNNSSCAQYAYWCLGQKEKAIEFMDKVITNDPDNAGNYYDAACLHSRMGELDKSVYFLQIALEKGYRRFAHLEMDDDLNAIRELPKYKELIQQYKNIFESEIDDKMQDTSVYEEQTVEIPFSKEDGVCKVKCAINDLPLYFVFDTGASDVSLSSVEATFMMKNGYLKSSDVIGKQNYMMANGEINAGTVINLRNVNFGGLDLNNIRASVVHNQTAPLLLGQSILGRLGNIEIDNTRRVLRITYKKKVEGDR</sequence>
<comment type="caution">
    <text evidence="5">The sequence shown here is derived from an EMBL/GenBank/DDBJ whole genome shotgun (WGS) entry which is preliminary data.</text>
</comment>
<dbReference type="Gene3D" id="1.25.40.10">
    <property type="entry name" value="Tetratricopeptide repeat domain"/>
    <property type="match status" value="5"/>
</dbReference>
<dbReference type="InterPro" id="IPR021109">
    <property type="entry name" value="Peptidase_aspartic_dom_sf"/>
</dbReference>
<evidence type="ECO:0000256" key="2">
    <source>
        <dbReference type="ARBA" id="ARBA00022803"/>
    </source>
</evidence>
<dbReference type="SMART" id="SM00028">
    <property type="entry name" value="TPR"/>
    <property type="match status" value="12"/>
</dbReference>
<dbReference type="CDD" id="cd05483">
    <property type="entry name" value="retropepsin_like_bacteria"/>
    <property type="match status" value="1"/>
</dbReference>
<organism evidence="5 6">
    <name type="scientific">Parabacteroides distasonis</name>
    <dbReference type="NCBI Taxonomy" id="823"/>
    <lineage>
        <taxon>Bacteria</taxon>
        <taxon>Pseudomonadati</taxon>
        <taxon>Bacteroidota</taxon>
        <taxon>Bacteroidia</taxon>
        <taxon>Bacteroidales</taxon>
        <taxon>Tannerellaceae</taxon>
        <taxon>Parabacteroides</taxon>
    </lineage>
</organism>
<evidence type="ECO:0000256" key="4">
    <source>
        <dbReference type="SAM" id="SignalP"/>
    </source>
</evidence>
<feature type="chain" id="PRO_5018065624" evidence="4">
    <location>
        <begin position="19"/>
        <end position="683"/>
    </location>
</feature>
<dbReference type="GO" id="GO:0006508">
    <property type="term" value="P:proteolysis"/>
    <property type="evidence" value="ECO:0007669"/>
    <property type="project" value="UniProtKB-KW"/>
</dbReference>
<keyword evidence="2 3" id="KW-0802">TPR repeat</keyword>
<reference evidence="5 6" key="1">
    <citation type="submission" date="2018-09" db="EMBL/GenBank/DDBJ databases">
        <title>Murine metabolic-syndrome-specific gut microbial biobank.</title>
        <authorList>
            <person name="Liu C."/>
        </authorList>
    </citation>
    <scope>NUCLEOTIDE SEQUENCE [LARGE SCALE GENOMIC DNA]</scope>
    <source>
        <strain evidence="5 6">8-P5</strain>
    </source>
</reference>
<dbReference type="InterPro" id="IPR019734">
    <property type="entry name" value="TPR_rpt"/>
</dbReference>
<dbReference type="PROSITE" id="PS50005">
    <property type="entry name" value="TPR"/>
    <property type="match status" value="3"/>
</dbReference>
<name>A0A3L7ZNF6_PARDI</name>
<evidence type="ECO:0000313" key="5">
    <source>
        <dbReference type="EMBL" id="RLT73239.1"/>
    </source>
</evidence>
<dbReference type="InterPro" id="IPR011990">
    <property type="entry name" value="TPR-like_helical_dom_sf"/>
</dbReference>
<dbReference type="Pfam" id="PF13432">
    <property type="entry name" value="TPR_16"/>
    <property type="match status" value="2"/>
</dbReference>
<feature type="signal peptide" evidence="4">
    <location>
        <begin position="1"/>
        <end position="18"/>
    </location>
</feature>
<dbReference type="RefSeq" id="WP_121736259.1">
    <property type="nucleotide sequence ID" value="NZ_QXXG01000002.1"/>
</dbReference>
<gene>
    <name evidence="5" type="ORF">D7V78_11055</name>
</gene>
<dbReference type="SUPFAM" id="SSF48452">
    <property type="entry name" value="TPR-like"/>
    <property type="match status" value="2"/>
</dbReference>
<keyword evidence="1" id="KW-0677">Repeat</keyword>
<proteinExistence type="predicted"/>
<keyword evidence="5" id="KW-0378">Hydrolase</keyword>
<protein>
    <submittedName>
        <fullName evidence="5">Aspartic protease</fullName>
    </submittedName>
</protein>
<dbReference type="OrthoDB" id="947490at2"/>
<evidence type="ECO:0000256" key="3">
    <source>
        <dbReference type="PROSITE-ProRule" id="PRU00339"/>
    </source>
</evidence>
<dbReference type="InterPro" id="IPR050498">
    <property type="entry name" value="Ycf3"/>
</dbReference>
<dbReference type="SUPFAM" id="SSF50630">
    <property type="entry name" value="Acid proteases"/>
    <property type="match status" value="1"/>
</dbReference>
<dbReference type="Pfam" id="PF13181">
    <property type="entry name" value="TPR_8"/>
    <property type="match status" value="3"/>
</dbReference>
<dbReference type="AlphaFoldDB" id="A0A3L7ZNF6"/>
<accession>A0A3L7ZNF6</accession>
<evidence type="ECO:0000313" key="6">
    <source>
        <dbReference type="Proteomes" id="UP000278164"/>
    </source>
</evidence>
<feature type="repeat" description="TPR" evidence="3">
    <location>
        <begin position="132"/>
        <end position="165"/>
    </location>
</feature>
<dbReference type="GO" id="GO:0008233">
    <property type="term" value="F:peptidase activity"/>
    <property type="evidence" value="ECO:0007669"/>
    <property type="project" value="UniProtKB-KW"/>
</dbReference>
<dbReference type="NCBIfam" id="NF047558">
    <property type="entry name" value="TPR_END_plus"/>
    <property type="match status" value="1"/>
</dbReference>
<dbReference type="EMBL" id="RAYI01000019">
    <property type="protein sequence ID" value="RLT73239.1"/>
    <property type="molecule type" value="Genomic_DNA"/>
</dbReference>
<dbReference type="PANTHER" id="PTHR44858">
    <property type="entry name" value="TETRATRICOPEPTIDE REPEAT PROTEIN 6"/>
    <property type="match status" value="1"/>
</dbReference>
<keyword evidence="5" id="KW-0645">Protease</keyword>
<evidence type="ECO:0000256" key="1">
    <source>
        <dbReference type="ARBA" id="ARBA00022737"/>
    </source>
</evidence>